<keyword evidence="1" id="KW-1133">Transmembrane helix</keyword>
<keyword evidence="1" id="KW-0472">Membrane</keyword>
<dbReference type="GO" id="GO:0006121">
    <property type="term" value="P:mitochondrial electron transport, succinate to ubiquinone"/>
    <property type="evidence" value="ECO:0007669"/>
    <property type="project" value="InterPro"/>
</dbReference>
<dbReference type="GO" id="GO:0006099">
    <property type="term" value="P:tricarboxylic acid cycle"/>
    <property type="evidence" value="ECO:0007669"/>
    <property type="project" value="InterPro"/>
</dbReference>
<dbReference type="STRING" id="1088818.A0A2I0AZ52"/>
<keyword evidence="1" id="KW-0812">Transmembrane</keyword>
<evidence type="ECO:0000313" key="3">
    <source>
        <dbReference type="Proteomes" id="UP000236161"/>
    </source>
</evidence>
<dbReference type="PANTHER" id="PTHR36358:SF1">
    <property type="entry name" value="SUCCINATE DEHYDROGENASE SUBUNIT 4, MITOCHONDRIAL"/>
    <property type="match status" value="1"/>
</dbReference>
<accession>A0A2I0AZ52</accession>
<protein>
    <submittedName>
        <fullName evidence="2">Putative mitochondrial protein ymf17</fullName>
    </submittedName>
</protein>
<dbReference type="GO" id="GO:0005743">
    <property type="term" value="C:mitochondrial inner membrane"/>
    <property type="evidence" value="ECO:0007669"/>
    <property type="project" value="InterPro"/>
</dbReference>
<feature type="transmembrane region" description="Helical" evidence="1">
    <location>
        <begin position="175"/>
        <end position="204"/>
    </location>
</feature>
<dbReference type="GO" id="GO:0045273">
    <property type="term" value="C:respiratory chain complex II (succinate dehydrogenase)"/>
    <property type="evidence" value="ECO:0007669"/>
    <property type="project" value="InterPro"/>
</dbReference>
<evidence type="ECO:0000256" key="1">
    <source>
        <dbReference type="SAM" id="Phobius"/>
    </source>
</evidence>
<dbReference type="OrthoDB" id="822750at2759"/>
<evidence type="ECO:0000313" key="2">
    <source>
        <dbReference type="EMBL" id="PKA60806.1"/>
    </source>
</evidence>
<dbReference type="AlphaFoldDB" id="A0A2I0AZ52"/>
<organism evidence="2 3">
    <name type="scientific">Apostasia shenzhenica</name>
    <dbReference type="NCBI Taxonomy" id="1088818"/>
    <lineage>
        <taxon>Eukaryota</taxon>
        <taxon>Viridiplantae</taxon>
        <taxon>Streptophyta</taxon>
        <taxon>Embryophyta</taxon>
        <taxon>Tracheophyta</taxon>
        <taxon>Spermatophyta</taxon>
        <taxon>Magnoliopsida</taxon>
        <taxon>Liliopsida</taxon>
        <taxon>Asparagales</taxon>
        <taxon>Orchidaceae</taxon>
        <taxon>Apostasioideae</taxon>
        <taxon>Apostasia</taxon>
    </lineage>
</organism>
<dbReference type="EMBL" id="KZ451935">
    <property type="protein sequence ID" value="PKA60806.1"/>
    <property type="molecule type" value="Genomic_DNA"/>
</dbReference>
<dbReference type="InterPro" id="IPR044963">
    <property type="entry name" value="SDH4"/>
</dbReference>
<keyword evidence="3" id="KW-1185">Reference proteome</keyword>
<proteinExistence type="predicted"/>
<feature type="transmembrane region" description="Helical" evidence="1">
    <location>
        <begin position="224"/>
        <end position="244"/>
    </location>
</feature>
<dbReference type="Proteomes" id="UP000236161">
    <property type="component" value="Unassembled WGS sequence"/>
</dbReference>
<sequence>MMAARLFSSRSKDLALAITRALNPSTSPIDPAASSQCLRALHSRASSPLPPADRRSFGSGGIGAGSLLSGPLGPRKVFACGLHQALYGRLRALPLWSFAEAQSKGISHQANNSHLEQSAAAKTFAKGGIAVGATQADEKPVMPFSPLEGAAIGKRVSVLASESLKIKKFELSQKITFALIPALLLISSNGLTTSILIFSVYWQIYGFFWEIFLDYVHQEVTRKWVLIYFQLLLLILAKDTILSFDLV</sequence>
<dbReference type="PANTHER" id="PTHR36358">
    <property type="entry name" value="SUCCINATE DEHYDROGENASE SUBUNIT 4, MITOCHONDRIAL"/>
    <property type="match status" value="1"/>
</dbReference>
<reference evidence="2 3" key="1">
    <citation type="journal article" date="2017" name="Nature">
        <title>The Apostasia genome and the evolution of orchids.</title>
        <authorList>
            <person name="Zhang G.Q."/>
            <person name="Liu K.W."/>
            <person name="Li Z."/>
            <person name="Lohaus R."/>
            <person name="Hsiao Y.Y."/>
            <person name="Niu S.C."/>
            <person name="Wang J.Y."/>
            <person name="Lin Y.C."/>
            <person name="Xu Q."/>
            <person name="Chen L.J."/>
            <person name="Yoshida K."/>
            <person name="Fujiwara S."/>
            <person name="Wang Z.W."/>
            <person name="Zhang Y.Q."/>
            <person name="Mitsuda N."/>
            <person name="Wang M."/>
            <person name="Liu G.H."/>
            <person name="Pecoraro L."/>
            <person name="Huang H.X."/>
            <person name="Xiao X.J."/>
            <person name="Lin M."/>
            <person name="Wu X.Y."/>
            <person name="Wu W.L."/>
            <person name="Chen Y.Y."/>
            <person name="Chang S.B."/>
            <person name="Sakamoto S."/>
            <person name="Ohme-Takagi M."/>
            <person name="Yagi M."/>
            <person name="Zeng S.J."/>
            <person name="Shen C.Y."/>
            <person name="Yeh C.M."/>
            <person name="Luo Y.B."/>
            <person name="Tsai W.C."/>
            <person name="Van de Peer Y."/>
            <person name="Liu Z.J."/>
        </authorList>
    </citation>
    <scope>NUCLEOTIDE SEQUENCE [LARGE SCALE GENOMIC DNA]</scope>
    <source>
        <strain evidence="3">cv. Shenzhen</strain>
        <tissue evidence="2">Stem</tissue>
    </source>
</reference>
<name>A0A2I0AZ52_9ASPA</name>
<gene>
    <name evidence="2" type="primary">YMF17</name>
    <name evidence="2" type="ORF">AXF42_Ash006440</name>
</gene>